<dbReference type="RefSeq" id="XP_007802182.1">
    <property type="nucleotide sequence ID" value="XM_007803991.1"/>
</dbReference>
<dbReference type="EMBL" id="KE721112">
    <property type="protein sequence ID" value="ERF72113.1"/>
    <property type="molecule type" value="Genomic_DNA"/>
</dbReference>
<feature type="domain" description="Sacsin/Nov" evidence="1">
    <location>
        <begin position="1282"/>
        <end position="1512"/>
    </location>
</feature>
<dbReference type="InterPro" id="IPR052972">
    <property type="entry name" value="Sacsin_chaperone_reg"/>
</dbReference>
<organism evidence="2 3">
    <name type="scientific">Endocarpon pusillum (strain Z07020 / HMAS-L-300199)</name>
    <name type="common">Lichen-forming fungus</name>
    <dbReference type="NCBI Taxonomy" id="1263415"/>
    <lineage>
        <taxon>Eukaryota</taxon>
        <taxon>Fungi</taxon>
        <taxon>Dikarya</taxon>
        <taxon>Ascomycota</taxon>
        <taxon>Pezizomycotina</taxon>
        <taxon>Eurotiomycetes</taxon>
        <taxon>Chaetothyriomycetidae</taxon>
        <taxon>Verrucariales</taxon>
        <taxon>Verrucariaceae</taxon>
        <taxon>Endocarpon</taxon>
    </lineage>
</organism>
<dbReference type="NCBIfam" id="NF047352">
    <property type="entry name" value="P_loop_sacsin"/>
    <property type="match status" value="1"/>
</dbReference>
<gene>
    <name evidence="2" type="ORF">EPUS_02904</name>
</gene>
<dbReference type="Pfam" id="PF25794">
    <property type="entry name" value="SACS"/>
    <property type="match status" value="2"/>
</dbReference>
<sequence>MVPQPKKQAPQRQPLTVALRKICRDYPAGAGILKELLQNADDAGASTVKFTLDTHFHDTSPLLHEGLAEYQGPALLAFNNALFTEEDFQSLTSLGDSKKLQDKVATGKFGLGFSSVFNWTDCPSILSGSDLLFFDPHQSWSRSFEPPGGPFYDISASTEDESMITQLDGFSLVNTEWDRPFMGTIIRIPLRTASQAAVSEISNKETTTDDVRDALDSFADDMGSNGLLFLKSVRRIVLSINDQLMTEVKITSKDSLAEPEGRLRTILRSIINDEDKAGGEIYHEVDLSHEVAGGKIEKKFGVLNLVTRSSNVPSLDSWAASEKLFPWVAVAAPLRDCSSTSNSKDGRLFSTLPLPCLTGMPIQIHGLFSISADRSRLHGLDDGGVQDHRPKEWNKFLFDQLIPMAWAKLLQNICQNTPRQDHSHLWPSSRSDAQQLWDGMCPAVVNQVFENQFRVWYTSAGHVALEDGLLALNSTHLKERTAFREADLPIIFAELHVFEEARCLPGSRTLCPRTLYQLLQQTKKVDRLSRPSRLVLLEYLVCDIPITELGTLEIFPFEDGRFRSLNQSTVFLHKNNLEKTLFTQQTGATIDTDQLSATASEIMHDQVRKDDRMVRYRKPEDLRDYYLKHIANGSGDSVVLDENGRSKLNLVWRWMLQYHLNELPLAALGSLCFVTWFRPGEVNNISVKIFASNPKNAPNILADDFLDVDIQQRLLGYAEKEQSLGIKDGNKFGNFLQFLAQRGTLLRNEAEEIKYAVLRLLKQLYWSPGYTSTEQDRKVLKSLWIFQAVEWPADGADTSLMRWWTNMNINNVTFIGLKTLVPIPSSPNDVFIDMTKEVFSTLFEGLGLLKCLNDGQILEEVVIPALHSGSYDCLSSALRLEAVNRLFQNYYHISAHARNCLSKLEVVPLTPRSNDGNLNFGRPTDVLDPQQPALRSLYFEDEICLPEKQFYTRFGPVLAQCGIMRSLDQRVITDRISCFGRTGQEFAAVASRAKSLLTMPLLNTGEALDLANVARSTKWLPAQSPAKSNSFTTPSECRDIDEKLIVGHVWHVLPFQIHESWRPILGWQCEIDVDVLMRQLVASIAAFDLESLEQTLCYIRQHHLLERCAERLLKLSFIRSSTGELVRADRACRRGGEKLRPYLYTVEPRFWDVHTDIMKMMNIYKYPSVEQLMSVLNALGSEKALNEGELDVAVEVTRIWSLLYCSRLEGLKMPDTHGMLRDTSDLVFNDTPWLSAGERAIVHPKVSRSVADRLMVEPLSVLLMNGVLGITDLDDDEFCQREEVADGIRDTLERYTRESTFHEYLANADDCGTASETNFLIDPNTYDTKYLLTKELGDLQGPSLLIHNNGVFTEENFEGLKRVGRGSKRDDPNSIGKFGRGSQTMYHWTDVPMILSGRFLLILDPLQTRLPFNYLTKQKKPGILLEYAKIKSACYDQLAPFEGLWGFNSDQDSYNGTIFRFPLRKEGQGSELLESRRPPDVSTTIGIFHKCFDEARLALLFLRNLETIDFSIKGGADFEWRVGRQTWPQSGAFSDWAHVLVEQHSPHGKLISTTEQWWRVIVDVLDPQEDLQDRHKRRMKYVECGIAELVPSADKAISPLQPLASRFFNCLPLKFESNLPVHIHATFLLSGDRQNITIEESSQDSGSKWNKWLLEKRLPRVYLQFLEDIGRKIGHDVYNYFPTGTSGREQLSDLIRVSFWKEIRSSSYRLFPVVNAAEEVTKLRSRGRSNRIPPNLVTFEAALFDTLDTQKSNALRPILSNCLNNLVCPPWRLRGHFKTTPEGPQIKVLTPAIVRGVLRSTRARELVEKTKQMDKDFLDVLLSYIVPTTTDEVVELDGCPILPLADGGLGTLSLRSRMSSDKVYFVADAECQRLFSFAASLFCGNETRYASFVGKILDSGLLNLKTLAEGDVSTVLGLKGSWAPGPASEKWLVYFWDYINSITVSMEAAIEPKEAYLNSLQQFPLLLVRTHGGKAAINSLHYFWNNACVVQSAIREQVNLLADFKGLGIVDSRTLPASTRRAEKSLLDLASINRLIRSLKLLAGKEGKTLKEFVRATVKEENIKTFRNIIASHPQLLDESARDLPVWPRISSKSGYLTAREAFLAQNSAFVVPWIKEYHQFTMFNRYHQHASIDDVGMLERFVLLNLPDSIGGKNKEPYTRLVDAIMNSTSLKGKTGNRNKKGSLLVPLAAYRLAARRDGRLCLASELFDHTDPVFSAAFGAEATDKFLMTGVEHHLSPWKELGIRCREQGRFKGRDYLACLLLYRAG</sequence>
<evidence type="ECO:0000259" key="1">
    <source>
        <dbReference type="Pfam" id="PF25794"/>
    </source>
</evidence>
<dbReference type="eggNOG" id="ENOG502QQPY">
    <property type="taxonomic scope" value="Eukaryota"/>
</dbReference>
<dbReference type="OMA" id="QTMYHWT"/>
<dbReference type="GeneID" id="19237953"/>
<feature type="domain" description="Sacsin/Nov" evidence="1">
    <location>
        <begin position="13"/>
        <end position="247"/>
    </location>
</feature>
<dbReference type="InterPro" id="IPR036890">
    <property type="entry name" value="HATPase_C_sf"/>
</dbReference>
<dbReference type="HOGENOM" id="CLU_000417_1_0_1"/>
<dbReference type="PANTHER" id="PTHR15600:SF42">
    <property type="entry name" value="SACSIN"/>
    <property type="match status" value="1"/>
</dbReference>
<name>U1GIZ8_ENDPU</name>
<dbReference type="OrthoDB" id="1262810at2759"/>
<dbReference type="SUPFAM" id="SSF55874">
    <property type="entry name" value="ATPase domain of HSP90 chaperone/DNA topoisomerase II/histidine kinase"/>
    <property type="match status" value="2"/>
</dbReference>
<dbReference type="InterPro" id="IPR058210">
    <property type="entry name" value="SACS/Nov_dom"/>
</dbReference>
<reference evidence="3" key="1">
    <citation type="journal article" date="2014" name="BMC Genomics">
        <title>Genome characteristics reveal the impact of lichenization on lichen-forming fungus Endocarpon pusillum Hedwig (Verrucariales, Ascomycota).</title>
        <authorList>
            <person name="Wang Y.-Y."/>
            <person name="Liu B."/>
            <person name="Zhang X.-Y."/>
            <person name="Zhou Q.-M."/>
            <person name="Zhang T."/>
            <person name="Li H."/>
            <person name="Yu Y.-F."/>
            <person name="Zhang X.-L."/>
            <person name="Hao X.-Y."/>
            <person name="Wang M."/>
            <person name="Wang L."/>
            <person name="Wei J.-C."/>
        </authorList>
    </citation>
    <scope>NUCLEOTIDE SEQUENCE [LARGE SCALE GENOMIC DNA]</scope>
    <source>
        <strain evidence="3">Z07020 / HMAS-L-300199</strain>
    </source>
</reference>
<dbReference type="PANTHER" id="PTHR15600">
    <property type="entry name" value="SACSIN"/>
    <property type="match status" value="1"/>
</dbReference>
<evidence type="ECO:0000313" key="3">
    <source>
        <dbReference type="Proteomes" id="UP000019373"/>
    </source>
</evidence>
<proteinExistence type="predicted"/>
<dbReference type="GO" id="GO:0030544">
    <property type="term" value="F:Hsp70 protein binding"/>
    <property type="evidence" value="ECO:0007669"/>
    <property type="project" value="TreeGrafter"/>
</dbReference>
<accession>U1GIZ8</accession>
<evidence type="ECO:0000313" key="2">
    <source>
        <dbReference type="EMBL" id="ERF72113.1"/>
    </source>
</evidence>
<protein>
    <recommendedName>
        <fullName evidence="1">Sacsin/Nov domain-containing protein</fullName>
    </recommendedName>
</protein>
<dbReference type="Proteomes" id="UP000019373">
    <property type="component" value="Unassembled WGS sequence"/>
</dbReference>
<keyword evidence="3" id="KW-1185">Reference proteome</keyword>